<accession>A0A4Q7APJ3</accession>
<evidence type="ECO:0000256" key="2">
    <source>
        <dbReference type="ARBA" id="ARBA00022801"/>
    </source>
</evidence>
<name>A0A4Q7APJ3_9GAMM</name>
<dbReference type="InterPro" id="IPR020084">
    <property type="entry name" value="NUDIX_hydrolase_CS"/>
</dbReference>
<comment type="cofactor">
    <cofactor evidence="1">
        <name>Mg(2+)</name>
        <dbReference type="ChEBI" id="CHEBI:18420"/>
    </cofactor>
</comment>
<dbReference type="Proteomes" id="UP000293483">
    <property type="component" value="Unassembled WGS sequence"/>
</dbReference>
<protein>
    <submittedName>
        <fullName evidence="4">NUDIX domain-containing protein</fullName>
    </submittedName>
</protein>
<gene>
    <name evidence="4" type="ORF">EXE25_14810</name>
</gene>
<dbReference type="RefSeq" id="WP_130147598.1">
    <property type="nucleotide sequence ID" value="NZ_SGSU01000018.1"/>
</dbReference>
<reference evidence="4 5" key="1">
    <citation type="submission" date="2019-02" db="EMBL/GenBank/DDBJ databases">
        <title>The Batch Genome Submission of Acinetobacter spp. strains.</title>
        <authorList>
            <person name="Qin J."/>
            <person name="Hu Y."/>
            <person name="Ye H."/>
            <person name="Wei L."/>
            <person name="Feng Y."/>
            <person name="Zong Z."/>
        </authorList>
    </citation>
    <scope>NUCLEOTIDE SEQUENCE [LARGE SCALE GENOMIC DNA]</scope>
    <source>
        <strain evidence="4 5">WCHABo060081</strain>
    </source>
</reference>
<keyword evidence="2" id="KW-0378">Hydrolase</keyword>
<dbReference type="SUPFAM" id="SSF55811">
    <property type="entry name" value="Nudix"/>
    <property type="match status" value="1"/>
</dbReference>
<sequence>MEKVCPFILRKNTEFQTELLVFQHPVSGIQLVKGTLEENEPVVDAAIRELFEESGIIRTAEHCTYIGQKPIASMSWHFIAVDIQDLSLAERWQYQTLDDYGHVFSFFWMAAPYLLGMDASQMHPKYLDAIRYILRSQSKP</sequence>
<dbReference type="InterPro" id="IPR015797">
    <property type="entry name" value="NUDIX_hydrolase-like_dom_sf"/>
</dbReference>
<organism evidence="4 5">
    <name type="scientific">Acinetobacter bouvetii</name>
    <dbReference type="NCBI Taxonomy" id="202951"/>
    <lineage>
        <taxon>Bacteria</taxon>
        <taxon>Pseudomonadati</taxon>
        <taxon>Pseudomonadota</taxon>
        <taxon>Gammaproteobacteria</taxon>
        <taxon>Moraxellales</taxon>
        <taxon>Moraxellaceae</taxon>
        <taxon>Acinetobacter</taxon>
    </lineage>
</organism>
<proteinExistence type="predicted"/>
<dbReference type="EMBL" id="SGSU01000018">
    <property type="protein sequence ID" value="RZG65059.1"/>
    <property type="molecule type" value="Genomic_DNA"/>
</dbReference>
<dbReference type="Gene3D" id="3.90.79.10">
    <property type="entry name" value="Nucleoside Triphosphate Pyrophosphohydrolase"/>
    <property type="match status" value="1"/>
</dbReference>
<feature type="domain" description="Nudix hydrolase" evidence="3">
    <location>
        <begin position="17"/>
        <end position="67"/>
    </location>
</feature>
<dbReference type="InterPro" id="IPR000086">
    <property type="entry name" value="NUDIX_hydrolase_dom"/>
</dbReference>
<evidence type="ECO:0000256" key="1">
    <source>
        <dbReference type="ARBA" id="ARBA00001946"/>
    </source>
</evidence>
<dbReference type="PROSITE" id="PS00893">
    <property type="entry name" value="NUDIX_BOX"/>
    <property type="match status" value="1"/>
</dbReference>
<evidence type="ECO:0000313" key="4">
    <source>
        <dbReference type="EMBL" id="RZG65059.1"/>
    </source>
</evidence>
<comment type="caution">
    <text evidence="4">The sequence shown here is derived from an EMBL/GenBank/DDBJ whole genome shotgun (WGS) entry which is preliminary data.</text>
</comment>
<dbReference type="AlphaFoldDB" id="A0A4Q7APJ3"/>
<evidence type="ECO:0000313" key="5">
    <source>
        <dbReference type="Proteomes" id="UP000293483"/>
    </source>
</evidence>
<dbReference type="Pfam" id="PF00293">
    <property type="entry name" value="NUDIX"/>
    <property type="match status" value="1"/>
</dbReference>
<dbReference type="STRING" id="202951.GCA_001485025_03046"/>
<dbReference type="GO" id="GO:0016787">
    <property type="term" value="F:hydrolase activity"/>
    <property type="evidence" value="ECO:0007669"/>
    <property type="project" value="UniProtKB-KW"/>
</dbReference>
<evidence type="ECO:0000259" key="3">
    <source>
        <dbReference type="Pfam" id="PF00293"/>
    </source>
</evidence>